<keyword evidence="5 6" id="KW-0539">Nucleus</keyword>
<feature type="domain" description="Clp1 P-loop" evidence="9">
    <location>
        <begin position="99"/>
        <end position="285"/>
    </location>
</feature>
<feature type="domain" description="Clp1 C-terminal" evidence="7">
    <location>
        <begin position="291"/>
        <end position="402"/>
    </location>
</feature>
<organism evidence="10 11">
    <name type="scientific">Dimorphilus gyrociliatus</name>
    <dbReference type="NCBI Taxonomy" id="2664684"/>
    <lineage>
        <taxon>Eukaryota</taxon>
        <taxon>Metazoa</taxon>
        <taxon>Spiralia</taxon>
        <taxon>Lophotrochozoa</taxon>
        <taxon>Annelida</taxon>
        <taxon>Polychaeta</taxon>
        <taxon>Polychaeta incertae sedis</taxon>
        <taxon>Dinophilidae</taxon>
        <taxon>Dimorphilus</taxon>
    </lineage>
</organism>
<keyword evidence="11" id="KW-1185">Reference proteome</keyword>
<evidence type="ECO:0000313" key="10">
    <source>
        <dbReference type="EMBL" id="CAD5113262.1"/>
    </source>
</evidence>
<dbReference type="InterPro" id="IPR010655">
    <property type="entry name" value="Clp1_C"/>
</dbReference>
<dbReference type="GO" id="GO:0005849">
    <property type="term" value="C:mRNA cleavage factor complex"/>
    <property type="evidence" value="ECO:0007669"/>
    <property type="project" value="InterPro"/>
</dbReference>
<dbReference type="Pfam" id="PF16573">
    <property type="entry name" value="CLP1_N"/>
    <property type="match status" value="1"/>
</dbReference>
<keyword evidence="3 6" id="KW-0547">Nucleotide-binding</keyword>
<evidence type="ECO:0000259" key="7">
    <source>
        <dbReference type="Pfam" id="PF06807"/>
    </source>
</evidence>
<accession>A0A7I8VAI8</accession>
<gene>
    <name evidence="10" type="ORF">DGYR_LOCUS2289</name>
</gene>
<evidence type="ECO:0000256" key="2">
    <source>
        <dbReference type="ARBA" id="ARBA00022664"/>
    </source>
</evidence>
<comment type="subcellular location">
    <subcellularLocation>
        <location evidence="1 6">Nucleus</location>
    </subcellularLocation>
</comment>
<dbReference type="HAMAP" id="MF_03035">
    <property type="entry name" value="Clp1"/>
    <property type="match status" value="1"/>
</dbReference>
<dbReference type="InterPro" id="IPR038238">
    <property type="entry name" value="Clp1_C_sf"/>
</dbReference>
<feature type="binding site" evidence="6">
    <location>
        <begin position="102"/>
        <end position="107"/>
    </location>
    <ligand>
        <name>ATP</name>
        <dbReference type="ChEBI" id="CHEBI:30616"/>
    </ligand>
</feature>
<evidence type="ECO:0000256" key="1">
    <source>
        <dbReference type="ARBA" id="ARBA00004123"/>
    </source>
</evidence>
<dbReference type="Proteomes" id="UP000549394">
    <property type="component" value="Unassembled WGS sequence"/>
</dbReference>
<dbReference type="FunFam" id="2.40.30.330:FF:000001">
    <property type="entry name" value="Protein CLP1 homolog"/>
    <property type="match status" value="1"/>
</dbReference>
<evidence type="ECO:0000256" key="6">
    <source>
        <dbReference type="HAMAP-Rule" id="MF_03035"/>
    </source>
</evidence>
<dbReference type="OrthoDB" id="258143at2759"/>
<dbReference type="PANTHER" id="PTHR12755">
    <property type="entry name" value="CLEAVAGE/POLYADENYLATION FACTOR IA SUBUNIT CLP1P"/>
    <property type="match status" value="1"/>
</dbReference>
<dbReference type="InterPro" id="IPR032319">
    <property type="entry name" value="CLP1_P"/>
</dbReference>
<comment type="similarity">
    <text evidence="6">Belongs to the Clp1 family. Clp1 subfamily.</text>
</comment>
<dbReference type="InterPro" id="IPR045116">
    <property type="entry name" value="Clp1/Grc3"/>
</dbReference>
<comment type="function">
    <text evidence="6">Required for endonucleolytic cleavage during polyadenylation-dependent pre-mRNA 3'-end formation.</text>
</comment>
<keyword evidence="4 6" id="KW-0067">ATP-binding</keyword>
<dbReference type="GO" id="GO:0051731">
    <property type="term" value="F:polynucleotide 5'-hydroxyl-kinase activity"/>
    <property type="evidence" value="ECO:0007669"/>
    <property type="project" value="InterPro"/>
</dbReference>
<dbReference type="Gene3D" id="2.60.120.1030">
    <property type="entry name" value="Clp1, DNA binding domain"/>
    <property type="match status" value="1"/>
</dbReference>
<dbReference type="InterPro" id="IPR028606">
    <property type="entry name" value="Clp1"/>
</dbReference>
<name>A0A7I8VAI8_9ANNE</name>
<protein>
    <recommendedName>
        <fullName evidence="6">Protein CLP1 homolog</fullName>
    </recommendedName>
</protein>
<dbReference type="InterPro" id="IPR038239">
    <property type="entry name" value="Clp1_N_sf"/>
</dbReference>
<evidence type="ECO:0000256" key="3">
    <source>
        <dbReference type="ARBA" id="ARBA00022741"/>
    </source>
</evidence>
<feature type="domain" description="Clp1 N-terminal" evidence="8">
    <location>
        <begin position="12"/>
        <end position="85"/>
    </location>
</feature>
<dbReference type="Gene3D" id="2.40.30.330">
    <property type="entry name" value="Pre-mRNA cleavage complex subunit Clp1, C-terminal domain"/>
    <property type="match status" value="1"/>
</dbReference>
<sequence length="411" mass="46001">MDVNLPKVEYDLQAHSELRFEVEVNEPIQLELLEGTAEIYGSELVKGCVYKFYRGRKVAVFTAKETPMVLYVNVHAGLEQMRDQAAEQKSRGPRIMLAGPTDVGKSTICKMLVSWAARLKRTPILVDLDVGQPDLSIPGTIGASVIETPVDIEEGYNLSGPLIFHFGHITPQNNIDLYKVLISRLAEAVSMRAQNIEQTNYSGVVINTCGWVRDGGYRSIVHAAGAFEVDVVVVLDQERLYSELLRDMPEFVKVIMLQKSGGVVERTRTVRETTRDKKIYEYFYGTREQALYPHTFEVQWSSVKFFKIGGPDLPESMLPVGITLADNKTKVVSVTPSRNLMYHVCSVSTANTEKEIIQSNAAGFVVITQIDINKESVTLLSPSPGPLPFPYLLVMEDVKYNDELRSAIYKK</sequence>
<dbReference type="GO" id="GO:0005524">
    <property type="term" value="F:ATP binding"/>
    <property type="evidence" value="ECO:0007669"/>
    <property type="project" value="UniProtKB-UniRule"/>
</dbReference>
<evidence type="ECO:0000259" key="9">
    <source>
        <dbReference type="Pfam" id="PF16575"/>
    </source>
</evidence>
<evidence type="ECO:0000256" key="5">
    <source>
        <dbReference type="ARBA" id="ARBA00023242"/>
    </source>
</evidence>
<dbReference type="GO" id="GO:0031124">
    <property type="term" value="P:mRNA 3'-end processing"/>
    <property type="evidence" value="ECO:0007669"/>
    <property type="project" value="UniProtKB-UniRule"/>
</dbReference>
<dbReference type="InterPro" id="IPR027417">
    <property type="entry name" value="P-loop_NTPase"/>
</dbReference>
<evidence type="ECO:0000259" key="8">
    <source>
        <dbReference type="Pfam" id="PF16573"/>
    </source>
</evidence>
<evidence type="ECO:0000256" key="4">
    <source>
        <dbReference type="ARBA" id="ARBA00022840"/>
    </source>
</evidence>
<dbReference type="PANTHER" id="PTHR12755:SF6">
    <property type="entry name" value="POLYRIBONUCLEOTIDE 5'-HYDROXYL-KINASE CLP1"/>
    <property type="match status" value="1"/>
</dbReference>
<feature type="binding site" evidence="6">
    <location>
        <position position="57"/>
    </location>
    <ligand>
        <name>ATP</name>
        <dbReference type="ChEBI" id="CHEBI:30616"/>
    </ligand>
</feature>
<evidence type="ECO:0000313" key="11">
    <source>
        <dbReference type="Proteomes" id="UP000549394"/>
    </source>
</evidence>
<dbReference type="Pfam" id="PF16575">
    <property type="entry name" value="CLP1_P"/>
    <property type="match status" value="1"/>
</dbReference>
<keyword evidence="2 6" id="KW-0507">mRNA processing</keyword>
<dbReference type="EMBL" id="CAJFCJ010000003">
    <property type="protein sequence ID" value="CAD5113262.1"/>
    <property type="molecule type" value="Genomic_DNA"/>
</dbReference>
<reference evidence="10 11" key="1">
    <citation type="submission" date="2020-08" db="EMBL/GenBank/DDBJ databases">
        <authorList>
            <person name="Hejnol A."/>
        </authorList>
    </citation>
    <scope>NUCLEOTIDE SEQUENCE [LARGE SCALE GENOMIC DNA]</scope>
</reference>
<dbReference type="Gene3D" id="3.40.50.300">
    <property type="entry name" value="P-loop containing nucleotide triphosphate hydrolases"/>
    <property type="match status" value="1"/>
</dbReference>
<comment type="caution">
    <text evidence="10">The sequence shown here is derived from an EMBL/GenBank/DDBJ whole genome shotgun (WGS) entry which is preliminary data.</text>
</comment>
<dbReference type="AlphaFoldDB" id="A0A7I8VAI8"/>
<proteinExistence type="inferred from homology"/>
<dbReference type="Pfam" id="PF06807">
    <property type="entry name" value="Clp1"/>
    <property type="match status" value="1"/>
</dbReference>
<dbReference type="SUPFAM" id="SSF52540">
    <property type="entry name" value="P-loop containing nucleoside triphosphate hydrolases"/>
    <property type="match status" value="1"/>
</dbReference>
<dbReference type="GO" id="GO:0006388">
    <property type="term" value="P:tRNA splicing, via endonucleolytic cleavage and ligation"/>
    <property type="evidence" value="ECO:0007669"/>
    <property type="project" value="TreeGrafter"/>
</dbReference>
<dbReference type="InterPro" id="IPR032324">
    <property type="entry name" value="Clp1_N"/>
</dbReference>
<feature type="binding site" evidence="6">
    <location>
        <position position="17"/>
    </location>
    <ligand>
        <name>ATP</name>
        <dbReference type="ChEBI" id="CHEBI:30616"/>
    </ligand>
</feature>